<dbReference type="InterPro" id="IPR001294">
    <property type="entry name" value="Phytochrome"/>
</dbReference>
<feature type="domain" description="Response regulatory" evidence="15">
    <location>
        <begin position="981"/>
        <end position="1111"/>
    </location>
</feature>
<dbReference type="Gene3D" id="3.30.450.40">
    <property type="match status" value="1"/>
</dbReference>
<evidence type="ECO:0000256" key="8">
    <source>
        <dbReference type="ARBA" id="ARBA00022991"/>
    </source>
</evidence>
<dbReference type="InterPro" id="IPR005467">
    <property type="entry name" value="His_kinase_dom"/>
</dbReference>
<evidence type="ECO:0000256" key="4">
    <source>
        <dbReference type="ARBA" id="ARBA00022679"/>
    </source>
</evidence>
<dbReference type="PANTHER" id="PTHR43065:SF10">
    <property type="entry name" value="PEROXIDE STRESS-ACTIVATED HISTIDINE KINASE MAK3"/>
    <property type="match status" value="1"/>
</dbReference>
<evidence type="ECO:0000256" key="6">
    <source>
        <dbReference type="ARBA" id="ARBA00022777"/>
    </source>
</evidence>
<dbReference type="InterPro" id="IPR036097">
    <property type="entry name" value="HisK_dim/P_sf"/>
</dbReference>
<dbReference type="SUPFAM" id="SSF55781">
    <property type="entry name" value="GAF domain-like"/>
    <property type="match status" value="2"/>
</dbReference>
<feature type="region of interest" description="Disordered" evidence="12">
    <location>
        <begin position="895"/>
        <end position="967"/>
    </location>
</feature>
<dbReference type="InterPro" id="IPR043150">
    <property type="entry name" value="Phytochrome_PHY_sf"/>
</dbReference>
<dbReference type="GO" id="GO:0009584">
    <property type="term" value="P:detection of visible light"/>
    <property type="evidence" value="ECO:0007669"/>
    <property type="project" value="InterPro"/>
</dbReference>
<dbReference type="InterPro" id="IPR003594">
    <property type="entry name" value="HATPase_dom"/>
</dbReference>
<keyword evidence="6" id="KW-0418">Kinase</keyword>
<dbReference type="GO" id="GO:0006355">
    <property type="term" value="P:regulation of DNA-templated transcription"/>
    <property type="evidence" value="ECO:0007669"/>
    <property type="project" value="InterPro"/>
</dbReference>
<dbReference type="EMBL" id="QGMH01000002">
    <property type="protein sequence ID" value="TVY30968.1"/>
    <property type="molecule type" value="Genomic_DNA"/>
</dbReference>
<feature type="domain" description="Phytochrome chromophore attachment site" evidence="13">
    <location>
        <begin position="301"/>
        <end position="444"/>
    </location>
</feature>
<dbReference type="GO" id="GO:0005524">
    <property type="term" value="F:ATP binding"/>
    <property type="evidence" value="ECO:0007669"/>
    <property type="project" value="UniProtKB-KW"/>
</dbReference>
<feature type="compositionally biased region" description="Low complexity" evidence="12">
    <location>
        <begin position="944"/>
        <end position="966"/>
    </location>
</feature>
<feature type="compositionally biased region" description="Pro residues" evidence="12">
    <location>
        <begin position="70"/>
        <end position="79"/>
    </location>
</feature>
<dbReference type="InterPro" id="IPR003018">
    <property type="entry name" value="GAF"/>
</dbReference>
<dbReference type="SUPFAM" id="SSF55785">
    <property type="entry name" value="PYP-like sensor domain (PAS domain)"/>
    <property type="match status" value="1"/>
</dbReference>
<keyword evidence="3" id="KW-0716">Sensory transduction</keyword>
<dbReference type="Gene3D" id="1.10.287.130">
    <property type="match status" value="1"/>
</dbReference>
<organism evidence="16 17">
    <name type="scientific">Lachnellula hyalina</name>
    <dbReference type="NCBI Taxonomy" id="1316788"/>
    <lineage>
        <taxon>Eukaryota</taxon>
        <taxon>Fungi</taxon>
        <taxon>Dikarya</taxon>
        <taxon>Ascomycota</taxon>
        <taxon>Pezizomycotina</taxon>
        <taxon>Leotiomycetes</taxon>
        <taxon>Helotiales</taxon>
        <taxon>Lachnaceae</taxon>
        <taxon>Lachnellula</taxon>
    </lineage>
</organism>
<dbReference type="PROSITE" id="PS50109">
    <property type="entry name" value="HIS_KIN"/>
    <property type="match status" value="1"/>
</dbReference>
<dbReference type="RefSeq" id="XP_031009752.1">
    <property type="nucleotide sequence ID" value="XM_031145265.1"/>
</dbReference>
<dbReference type="PRINTS" id="PR01033">
    <property type="entry name" value="PHYTOCHROME"/>
</dbReference>
<dbReference type="InterPro" id="IPR016132">
    <property type="entry name" value="Phyto_chromo_attachment"/>
</dbReference>
<feature type="modified residue" description="4-aspartylphosphate" evidence="11">
    <location>
        <position position="1032"/>
    </location>
</feature>
<dbReference type="InterPro" id="IPR013515">
    <property type="entry name" value="Phytochrome_cen-reg"/>
</dbReference>
<dbReference type="InterPro" id="IPR036890">
    <property type="entry name" value="HATPase_C_sf"/>
</dbReference>
<evidence type="ECO:0000256" key="1">
    <source>
        <dbReference type="ARBA" id="ARBA00022543"/>
    </source>
</evidence>
<dbReference type="SMART" id="SM00387">
    <property type="entry name" value="HATPase_c"/>
    <property type="match status" value="1"/>
</dbReference>
<proteinExistence type="predicted"/>
<dbReference type="GeneID" id="41980470"/>
<dbReference type="InterPro" id="IPR003661">
    <property type="entry name" value="HisK_dim/P_dom"/>
</dbReference>
<dbReference type="SUPFAM" id="SSF55874">
    <property type="entry name" value="ATPase domain of HSP90 chaperone/DNA topoisomerase II/histidine kinase"/>
    <property type="match status" value="1"/>
</dbReference>
<keyword evidence="8" id="KW-0157">Chromophore</keyword>
<evidence type="ECO:0000256" key="11">
    <source>
        <dbReference type="PROSITE-ProRule" id="PRU00169"/>
    </source>
</evidence>
<feature type="region of interest" description="Disordered" evidence="12">
    <location>
        <begin position="1"/>
        <end position="31"/>
    </location>
</feature>
<dbReference type="PANTHER" id="PTHR43065">
    <property type="entry name" value="SENSOR HISTIDINE KINASE"/>
    <property type="match status" value="1"/>
</dbReference>
<dbReference type="SUPFAM" id="SSF52172">
    <property type="entry name" value="CheY-like"/>
    <property type="match status" value="1"/>
</dbReference>
<dbReference type="Pfam" id="PF00360">
    <property type="entry name" value="PHY"/>
    <property type="match status" value="1"/>
</dbReference>
<keyword evidence="17" id="KW-1185">Reference proteome</keyword>
<dbReference type="Pfam" id="PF02518">
    <property type="entry name" value="HATPase_c"/>
    <property type="match status" value="1"/>
</dbReference>
<evidence type="ECO:0000313" key="17">
    <source>
        <dbReference type="Proteomes" id="UP000431533"/>
    </source>
</evidence>
<evidence type="ECO:0000256" key="7">
    <source>
        <dbReference type="ARBA" id="ARBA00022840"/>
    </source>
</evidence>
<dbReference type="InterPro" id="IPR013654">
    <property type="entry name" value="PAS_2"/>
</dbReference>
<protein>
    <submittedName>
        <fullName evidence="16">Cyanobacterial phytochrome B</fullName>
    </submittedName>
</protein>
<evidence type="ECO:0000256" key="12">
    <source>
        <dbReference type="SAM" id="MobiDB-lite"/>
    </source>
</evidence>
<dbReference type="Gene3D" id="3.40.50.2300">
    <property type="match status" value="1"/>
</dbReference>
<dbReference type="CDD" id="cd00082">
    <property type="entry name" value="HisKA"/>
    <property type="match status" value="1"/>
</dbReference>
<feature type="domain" description="Histidine kinase" evidence="14">
    <location>
        <begin position="657"/>
        <end position="888"/>
    </location>
</feature>
<keyword evidence="7" id="KW-0067">ATP-binding</keyword>
<evidence type="ECO:0000256" key="9">
    <source>
        <dbReference type="ARBA" id="ARBA00023012"/>
    </source>
</evidence>
<feature type="compositionally biased region" description="Polar residues" evidence="12">
    <location>
        <begin position="59"/>
        <end position="68"/>
    </location>
</feature>
<keyword evidence="4" id="KW-0808">Transferase</keyword>
<dbReference type="InterPro" id="IPR029016">
    <property type="entry name" value="GAF-like_dom_sf"/>
</dbReference>
<keyword evidence="1" id="KW-0600">Photoreceptor protein</keyword>
<dbReference type="GO" id="GO:0000155">
    <property type="term" value="F:phosphorelay sensor kinase activity"/>
    <property type="evidence" value="ECO:0007669"/>
    <property type="project" value="InterPro"/>
</dbReference>
<dbReference type="PROSITE" id="PS50110">
    <property type="entry name" value="RESPONSE_REGULATORY"/>
    <property type="match status" value="1"/>
</dbReference>
<evidence type="ECO:0000259" key="13">
    <source>
        <dbReference type="PROSITE" id="PS50046"/>
    </source>
</evidence>
<dbReference type="SUPFAM" id="SSF47384">
    <property type="entry name" value="Homodimeric domain of signal transducing histidine kinase"/>
    <property type="match status" value="1"/>
</dbReference>
<evidence type="ECO:0000256" key="5">
    <source>
        <dbReference type="ARBA" id="ARBA00022741"/>
    </source>
</evidence>
<dbReference type="Pfam" id="PF00512">
    <property type="entry name" value="HisKA"/>
    <property type="match status" value="1"/>
</dbReference>
<dbReference type="Pfam" id="PF01590">
    <property type="entry name" value="GAF"/>
    <property type="match status" value="1"/>
</dbReference>
<reference evidence="16 17" key="1">
    <citation type="submission" date="2018-05" db="EMBL/GenBank/DDBJ databases">
        <title>Genome sequencing and assembly of the regulated plant pathogen Lachnellula willkommii and related sister species for the development of diagnostic species identification markers.</title>
        <authorList>
            <person name="Giroux E."/>
            <person name="Bilodeau G."/>
        </authorList>
    </citation>
    <scope>NUCLEOTIDE SEQUENCE [LARGE SCALE GENOMIC DNA]</scope>
    <source>
        <strain evidence="16 17">CBS 185.66</strain>
    </source>
</reference>
<keyword evidence="10" id="KW-0675">Receptor</keyword>
<dbReference type="Gene3D" id="3.30.450.20">
    <property type="entry name" value="PAS domain"/>
    <property type="match status" value="1"/>
</dbReference>
<keyword evidence="9" id="KW-0902">Two-component regulatory system</keyword>
<dbReference type="AlphaFoldDB" id="A0A8H8RB14"/>
<dbReference type="Pfam" id="PF00072">
    <property type="entry name" value="Response_reg"/>
    <property type="match status" value="1"/>
</dbReference>
<dbReference type="Proteomes" id="UP000431533">
    <property type="component" value="Unassembled WGS sequence"/>
</dbReference>
<evidence type="ECO:0000256" key="2">
    <source>
        <dbReference type="ARBA" id="ARBA00022553"/>
    </source>
</evidence>
<dbReference type="SMART" id="SM00448">
    <property type="entry name" value="REC"/>
    <property type="match status" value="1"/>
</dbReference>
<keyword evidence="2 11" id="KW-0597">Phosphoprotein</keyword>
<evidence type="ECO:0000259" key="14">
    <source>
        <dbReference type="PROSITE" id="PS50109"/>
    </source>
</evidence>
<dbReference type="GO" id="GO:0009881">
    <property type="term" value="F:photoreceptor activity"/>
    <property type="evidence" value="ECO:0007669"/>
    <property type="project" value="UniProtKB-KW"/>
</dbReference>
<evidence type="ECO:0000313" key="16">
    <source>
        <dbReference type="EMBL" id="TVY30968.1"/>
    </source>
</evidence>
<dbReference type="Gene3D" id="3.30.450.270">
    <property type="match status" value="1"/>
</dbReference>
<gene>
    <name evidence="16" type="primary">bphB_0</name>
    <name evidence="16" type="ORF">LHYA1_G000272</name>
</gene>
<sequence length="1149" mass="128039">MPSQKLSIEEHGTSSTSLVTDQDAKSESAAVAPLRIERVFPIWLQVSSRQIDIAPPSSSPSRGTNDQTPFKPPTNSPKPAPREDDTPTGSPIVSTVPPALTAETVGDYYVTSRFGYFSDGRESEPVVKRTATDRCEDERIHVPGAIQRFGALVAIRESPNGIFLVRLVSENVGSITGLRPQALFELRCFTDILVGSDKKEFVKRARLSRSWTPENDFRTNPDVFTISLTSLLGAPRPLFCAVHFNVASDLIIVEFEARIDVFQSAESVFPDKPVSATNDKVPEEMQHPRTTKRKLLSLDRFHRVMIYRFDENNDGIVVAEYFHPRATTDSYLNLHFPASDIPPQARELYVINKIRILYNREEDTARLLCRTLEDAKSPLDMKHSYLRAMSPTHIKYLRNMGVMATMSISLMVDNKLWGLVSCHNYGSGLRVSLPVRELCRSIGEVCSTHIERLLHAARLRLRKPLSGAPNKTSPNAFIAASFPDLLNMFDADLGFLVIGGEARTIGKIHAYSEAIALLQYIRQRSFTEVFATQNVNKDCPDIIYEPRLAVLVGMLVIPLAANGSDFIVFFRETKEKEIIWAGNPHEKENPGNTAYLEPRSSFARWTQKVTGTSREWSEDQIDSATTLSTMYGRFIEVWRQKDSIVQRNRMTRLLIKNAGHEVRTPLNSIINYLEVALEGPLDDLARHQIQCSLQASRSLVFAANNLLSLTEAEEIDFKDHEEDVDLRRIISDLSEAFKEGGAHRKLEINDDEAIPEYVRCDPSGLRQVLSNLVTNSIEHSSGKLIQIGLRHLNTAESHELIEIFFQDEGKGLSEKELDSIFQDLEQILDEDESQPLDAGIGLETQRPTSIGLGLALTARFVRLNLGQISMSSEPGRGTRVSIKIPFRKALSQNTPIGLSLPTSLGGIPSRPFPTTERGSRRSAHPGKIDITTAPIFTASTDNNSASEIPTTTPPTSSDNPSSHSSTRYPFPEVLVHHPRFRVLVAEDNPLNSRLLETRLKKRGHTVKVTVDGQQCADIYERDPAAYDLILMDLQMPLVNGAASTRLIRAFEKSTRPNLSPAAHSYGRIPIIAVSASLSESSLKDYLMTGFDGWILKPIDFSRLEIMMAATRDEAMRRGLRYGNESWDMGGWLGGGGSESEGGVETPRQK</sequence>
<dbReference type="Gene3D" id="3.30.565.10">
    <property type="entry name" value="Histidine kinase-like ATPase, C-terminal domain"/>
    <property type="match status" value="1"/>
</dbReference>
<dbReference type="Pfam" id="PF08446">
    <property type="entry name" value="PAS_2"/>
    <property type="match status" value="1"/>
</dbReference>
<feature type="region of interest" description="Disordered" evidence="12">
    <location>
        <begin position="50"/>
        <end position="97"/>
    </location>
</feature>
<dbReference type="InterPro" id="IPR011006">
    <property type="entry name" value="CheY-like_superfamily"/>
</dbReference>
<accession>A0A8H8RB14</accession>
<dbReference type="SMART" id="SM00388">
    <property type="entry name" value="HisKA"/>
    <property type="match status" value="1"/>
</dbReference>
<dbReference type="InterPro" id="IPR001789">
    <property type="entry name" value="Sig_transdc_resp-reg_receiver"/>
</dbReference>
<dbReference type="OrthoDB" id="2015534at2759"/>
<dbReference type="PROSITE" id="PS50046">
    <property type="entry name" value="PHYTOCHROME_2"/>
    <property type="match status" value="1"/>
</dbReference>
<evidence type="ECO:0000256" key="3">
    <source>
        <dbReference type="ARBA" id="ARBA00022606"/>
    </source>
</evidence>
<comment type="caution">
    <text evidence="16">The sequence shown here is derived from an EMBL/GenBank/DDBJ whole genome shotgun (WGS) entry which is preliminary data.</text>
</comment>
<dbReference type="InterPro" id="IPR035965">
    <property type="entry name" value="PAS-like_dom_sf"/>
</dbReference>
<evidence type="ECO:0000259" key="15">
    <source>
        <dbReference type="PROSITE" id="PS50110"/>
    </source>
</evidence>
<name>A0A8H8RB14_9HELO</name>
<dbReference type="CDD" id="cd17546">
    <property type="entry name" value="REC_hyHK_CKI1_RcsC-like"/>
    <property type="match status" value="1"/>
</dbReference>
<keyword evidence="5" id="KW-0547">Nucleotide-binding</keyword>
<evidence type="ECO:0000256" key="10">
    <source>
        <dbReference type="ARBA" id="ARBA00023170"/>
    </source>
</evidence>